<evidence type="ECO:0000313" key="3">
    <source>
        <dbReference type="WBParaSite" id="PSAMB.scaffold1128size35609.g11102.t1"/>
    </source>
</evidence>
<dbReference type="Proteomes" id="UP000887566">
    <property type="component" value="Unplaced"/>
</dbReference>
<organism evidence="2 3">
    <name type="scientific">Plectus sambesii</name>
    <dbReference type="NCBI Taxonomy" id="2011161"/>
    <lineage>
        <taxon>Eukaryota</taxon>
        <taxon>Metazoa</taxon>
        <taxon>Ecdysozoa</taxon>
        <taxon>Nematoda</taxon>
        <taxon>Chromadorea</taxon>
        <taxon>Plectida</taxon>
        <taxon>Plectina</taxon>
        <taxon>Plectoidea</taxon>
        <taxon>Plectidae</taxon>
        <taxon>Plectus</taxon>
    </lineage>
</organism>
<keyword evidence="2" id="KW-1185">Reference proteome</keyword>
<feature type="compositionally biased region" description="Basic and acidic residues" evidence="1">
    <location>
        <begin position="673"/>
        <end position="689"/>
    </location>
</feature>
<protein>
    <submittedName>
        <fullName evidence="3">Uncharacterized protein</fullName>
    </submittedName>
</protein>
<sequence length="689" mass="78247">MEGKASAPAEKIEEQKPTEDLRATVIFRSENDEDYEFSDAVEEAVVVVREGLRASGTLIIDGLIIDCSDFKEAPHAKCAEYPKKGSFSYIVIDDGSKEGVKYKLEAKNNENAKALRNNVLEVFAEHSKKVIMTEEAKEAIENAVHSLETEKNWPQKPVAPLEEKSSENEPAELEDVDAVPEPEEMNDDDTNRSDDQEEESKEEGEKNDEEDKEERELEDQKERSKEIVDETESATPPKRDPEPLVETSSNLWRSPEALDDLDTYLLSARDPQCQFCPLEPKKLTIFDEEKLRAAIESDKLVVVLFWLNVDAVSKHSFMLWATASTQIAELASDVVVGAVACHDYPAVCDNYVDSWPKLIAFKDGKKYQTYKVTRDHKLYTDWVVMLSQPPVFELKVNELKEFKKGKVAKFGNVIRGAATVGYFANKKNEEYKEFAKAAKKLHGRYHIGAIFGEKNLKEKNSFLVTYKPKEMIEKEKSYTEALESDLIVNFIEQSSRPTVIELNGYTMPTLHKRAKPYLVLIADTNCPEELLNSVHRLAIDESYNEKLSFVRITSDRSELTQFVFREYEIKQANLPALALVYHIKSLAYIFRRADEMGEEGLKEWIDSVLTGEIQYPLKLTRKYYALESLQYDHMSLVFGTKSVRPTEADKQASTGEAKGVEPPNAGGGCPYRHSPDSDSGKIREHKEEL</sequence>
<dbReference type="InterPro" id="IPR040090">
    <property type="entry name" value="TXNDC16"/>
</dbReference>
<dbReference type="PANTHER" id="PTHR22699">
    <property type="entry name" value="THIOREDOXIN DOMAIN-CONTAINING PROTEIN 16"/>
    <property type="match status" value="1"/>
</dbReference>
<evidence type="ECO:0000256" key="1">
    <source>
        <dbReference type="SAM" id="MobiDB-lite"/>
    </source>
</evidence>
<dbReference type="Gene3D" id="3.40.30.10">
    <property type="entry name" value="Glutaredoxin"/>
    <property type="match status" value="3"/>
</dbReference>
<feature type="region of interest" description="Disordered" evidence="1">
    <location>
        <begin position="647"/>
        <end position="689"/>
    </location>
</feature>
<feature type="compositionally biased region" description="Acidic residues" evidence="1">
    <location>
        <begin position="169"/>
        <end position="188"/>
    </location>
</feature>
<proteinExistence type="predicted"/>
<accession>A0A914UN34</accession>
<dbReference type="WBParaSite" id="PSAMB.scaffold1128size35609.g11102.t1">
    <property type="protein sequence ID" value="PSAMB.scaffold1128size35609.g11102.t1"/>
    <property type="gene ID" value="PSAMB.scaffold1128size35609.g11102"/>
</dbReference>
<feature type="compositionally biased region" description="Acidic residues" evidence="1">
    <location>
        <begin position="195"/>
        <end position="213"/>
    </location>
</feature>
<dbReference type="Pfam" id="PF13848">
    <property type="entry name" value="Thioredoxin_6"/>
    <property type="match status" value="1"/>
</dbReference>
<dbReference type="PANTHER" id="PTHR22699:SF1">
    <property type="entry name" value="THIOREDOXIN DOMAIN-CONTAINING PROTEIN 16"/>
    <property type="match status" value="1"/>
</dbReference>
<dbReference type="CDD" id="cd02981">
    <property type="entry name" value="PDI_b_family"/>
    <property type="match status" value="1"/>
</dbReference>
<dbReference type="SUPFAM" id="SSF52833">
    <property type="entry name" value="Thioredoxin-like"/>
    <property type="match status" value="3"/>
</dbReference>
<reference evidence="3" key="1">
    <citation type="submission" date="2022-11" db="UniProtKB">
        <authorList>
            <consortium name="WormBaseParasite"/>
        </authorList>
    </citation>
    <scope>IDENTIFICATION</scope>
</reference>
<dbReference type="InterPro" id="IPR036249">
    <property type="entry name" value="Thioredoxin-like_sf"/>
</dbReference>
<evidence type="ECO:0000313" key="2">
    <source>
        <dbReference type="Proteomes" id="UP000887566"/>
    </source>
</evidence>
<feature type="region of interest" description="Disordered" evidence="1">
    <location>
        <begin position="145"/>
        <end position="249"/>
    </location>
</feature>
<dbReference type="AlphaFoldDB" id="A0A914UN34"/>
<name>A0A914UN34_9BILA</name>
<feature type="compositionally biased region" description="Basic and acidic residues" evidence="1">
    <location>
        <begin position="214"/>
        <end position="228"/>
    </location>
</feature>